<feature type="compositionally biased region" description="Polar residues" evidence="3">
    <location>
        <begin position="607"/>
        <end position="617"/>
    </location>
</feature>
<dbReference type="PANTHER" id="PTHR24320:SF272">
    <property type="entry name" value="NAD(P)-BINDING ROSSMANN-FOLD SUPERFAMILY PROTEIN"/>
    <property type="match status" value="1"/>
</dbReference>
<dbReference type="InterPro" id="IPR002347">
    <property type="entry name" value="SDR_fam"/>
</dbReference>
<feature type="transmembrane region" description="Helical" evidence="4">
    <location>
        <begin position="405"/>
        <end position="429"/>
    </location>
</feature>
<keyword evidence="6" id="KW-1185">Reference proteome</keyword>
<dbReference type="Proteomes" id="UP000241769">
    <property type="component" value="Unassembled WGS sequence"/>
</dbReference>
<accession>A0A2P6NH42</accession>
<comment type="caution">
    <text evidence="5">The sequence shown here is derived from an EMBL/GenBank/DDBJ whole genome shotgun (WGS) entry which is preliminary data.</text>
</comment>
<name>A0A2P6NH42_9EUKA</name>
<dbReference type="OrthoDB" id="25001at2759"/>
<keyword evidence="4" id="KW-0812">Transmembrane</keyword>
<evidence type="ECO:0000256" key="2">
    <source>
        <dbReference type="ARBA" id="ARBA00023002"/>
    </source>
</evidence>
<feature type="region of interest" description="Disordered" evidence="3">
    <location>
        <begin position="1"/>
        <end position="20"/>
    </location>
</feature>
<proteinExistence type="inferred from homology"/>
<feature type="compositionally biased region" description="Polar residues" evidence="3">
    <location>
        <begin position="1"/>
        <end position="10"/>
    </location>
</feature>
<feature type="transmembrane region" description="Helical" evidence="4">
    <location>
        <begin position="435"/>
        <end position="456"/>
    </location>
</feature>
<dbReference type="STRING" id="1890364.A0A2P6NH42"/>
<protein>
    <submittedName>
        <fullName evidence="5">Uncharacterized protein</fullName>
    </submittedName>
</protein>
<dbReference type="CDD" id="cd05327">
    <property type="entry name" value="retinol-DH_like_SDR_c_like"/>
    <property type="match status" value="1"/>
</dbReference>
<evidence type="ECO:0000313" key="5">
    <source>
        <dbReference type="EMBL" id="PRP83269.1"/>
    </source>
</evidence>
<dbReference type="PANTHER" id="PTHR24320">
    <property type="entry name" value="RETINOL DEHYDROGENASE"/>
    <property type="match status" value="1"/>
</dbReference>
<dbReference type="GO" id="GO:0016491">
    <property type="term" value="F:oxidoreductase activity"/>
    <property type="evidence" value="ECO:0007669"/>
    <property type="project" value="UniProtKB-KW"/>
</dbReference>
<dbReference type="Pfam" id="PF00106">
    <property type="entry name" value="adh_short"/>
    <property type="match status" value="1"/>
</dbReference>
<feature type="transmembrane region" description="Helical" evidence="4">
    <location>
        <begin position="468"/>
        <end position="488"/>
    </location>
</feature>
<dbReference type="AlphaFoldDB" id="A0A2P6NH42"/>
<evidence type="ECO:0000256" key="1">
    <source>
        <dbReference type="ARBA" id="ARBA00006484"/>
    </source>
</evidence>
<dbReference type="InterPro" id="IPR036291">
    <property type="entry name" value="NAD(P)-bd_dom_sf"/>
</dbReference>
<dbReference type="EMBL" id="MDYQ01000086">
    <property type="protein sequence ID" value="PRP83269.1"/>
    <property type="molecule type" value="Genomic_DNA"/>
</dbReference>
<sequence length="617" mass="67236">MPKDYSSSFANPKGAGDARPTALDIVRDEGLEGQWKGKVALVTGCTSGIGPETARGLYATGATVYITARDVKRGEEVARDIDGGNQENPVQVVRLELDSLQSVREATAEFLKKSDRLNILVNNAGIMACPYKKTVDGFESQFATCHLGHFLLFELLKPTLLKSSTPDFHSRVVCVSSLGHRTGGIVFDDYNFEKTPYTPWRAYGQAKTANIYMANEIERRYGSQGLHATSLHPGGIWTGLQKHVKEEMKPYENDPKVIAQMKSTAQGAATTVWAAVGEEWSKRGGRYLEDNAEAKAAAPDAPFGGPGYAPYAYDEAAAQRLYDESIKSSLSRVVCVIVRLGTISRENRMKPRRFRALYSFVICWFCFEKLAESSEQENSGLVSQTHDRDILRGHKTNNMAIDKQTILICSILIFIGGLISLGETGWSISYLKSTSLIYSIIPGFVLLIAGTVGILAAQKESPSLARAYFALLLIYILVEIIVSVVNFIRIEALVEDLCDSFTSTSSSYNTCVSSSRSSMSVSWGVGIGISVVICGACAFCAFSFWRGLTQHYHLVDGYTTAPVYGASPVYGQPAPYGQPAYGQPAPYGQPAYGQPAPYGQPAYGQPAQPTSDVYQKV</sequence>
<feature type="transmembrane region" description="Helical" evidence="4">
    <location>
        <begin position="523"/>
        <end position="545"/>
    </location>
</feature>
<dbReference type="PRINTS" id="PR00081">
    <property type="entry name" value="GDHRDH"/>
</dbReference>
<keyword evidence="2" id="KW-0560">Oxidoreductase</keyword>
<reference evidence="5 6" key="1">
    <citation type="journal article" date="2018" name="Genome Biol. Evol.">
        <title>Multiple Roots of Fruiting Body Formation in Amoebozoa.</title>
        <authorList>
            <person name="Hillmann F."/>
            <person name="Forbes G."/>
            <person name="Novohradska S."/>
            <person name="Ferling I."/>
            <person name="Riege K."/>
            <person name="Groth M."/>
            <person name="Westermann M."/>
            <person name="Marz M."/>
            <person name="Spaller T."/>
            <person name="Winckler T."/>
            <person name="Schaap P."/>
            <person name="Glockner G."/>
        </authorList>
    </citation>
    <scope>NUCLEOTIDE SEQUENCE [LARGE SCALE GENOMIC DNA]</scope>
    <source>
        <strain evidence="5 6">Jena</strain>
    </source>
</reference>
<dbReference type="Gene3D" id="3.40.50.720">
    <property type="entry name" value="NAD(P)-binding Rossmann-like Domain"/>
    <property type="match status" value="1"/>
</dbReference>
<organism evidence="5 6">
    <name type="scientific">Planoprotostelium fungivorum</name>
    <dbReference type="NCBI Taxonomy" id="1890364"/>
    <lineage>
        <taxon>Eukaryota</taxon>
        <taxon>Amoebozoa</taxon>
        <taxon>Evosea</taxon>
        <taxon>Variosea</taxon>
        <taxon>Cavosteliida</taxon>
        <taxon>Cavosteliaceae</taxon>
        <taxon>Planoprotostelium</taxon>
    </lineage>
</organism>
<evidence type="ECO:0000256" key="4">
    <source>
        <dbReference type="SAM" id="Phobius"/>
    </source>
</evidence>
<evidence type="ECO:0000313" key="6">
    <source>
        <dbReference type="Proteomes" id="UP000241769"/>
    </source>
</evidence>
<keyword evidence="4" id="KW-1133">Transmembrane helix</keyword>
<keyword evidence="4" id="KW-0472">Membrane</keyword>
<comment type="similarity">
    <text evidence="1">Belongs to the short-chain dehydrogenases/reductases (SDR) family.</text>
</comment>
<dbReference type="InParanoid" id="A0A2P6NH42"/>
<evidence type="ECO:0000256" key="3">
    <source>
        <dbReference type="SAM" id="MobiDB-lite"/>
    </source>
</evidence>
<feature type="region of interest" description="Disordered" evidence="3">
    <location>
        <begin position="581"/>
        <end position="617"/>
    </location>
</feature>
<gene>
    <name evidence="5" type="ORF">PROFUN_09481</name>
</gene>
<dbReference type="SUPFAM" id="SSF51735">
    <property type="entry name" value="NAD(P)-binding Rossmann-fold domains"/>
    <property type="match status" value="1"/>
</dbReference>